<protein>
    <submittedName>
        <fullName evidence="2">Purine-binding chemotaxis protein CheW</fullName>
    </submittedName>
</protein>
<dbReference type="InterPro" id="IPR039315">
    <property type="entry name" value="CheW"/>
</dbReference>
<dbReference type="GO" id="GO:0006935">
    <property type="term" value="P:chemotaxis"/>
    <property type="evidence" value="ECO:0007669"/>
    <property type="project" value="InterPro"/>
</dbReference>
<dbReference type="Pfam" id="PF01584">
    <property type="entry name" value="CheW"/>
    <property type="match status" value="1"/>
</dbReference>
<dbReference type="SMART" id="SM00260">
    <property type="entry name" value="CheW"/>
    <property type="match status" value="1"/>
</dbReference>
<dbReference type="Proteomes" id="UP000298264">
    <property type="component" value="Unassembled WGS sequence"/>
</dbReference>
<dbReference type="InterPro" id="IPR036061">
    <property type="entry name" value="CheW-like_dom_sf"/>
</dbReference>
<sequence length="153" mass="17034">MEGLYLTFSLDNRDYAFEVRYLVEIVALPPITTIPGTASFLKGVINLRGKVIPALDVRLRFQMESMDYHDRTCALVVQLEDLIIALIVDRVNEVIRIPKDHIDPAPKIGDSEASRFIIATGRVEDDVKILVDLTKLLSDEESHAAKQTGALGT</sequence>
<proteinExistence type="predicted"/>
<accession>A0A4R9LPA7</accession>
<dbReference type="PANTHER" id="PTHR22617">
    <property type="entry name" value="CHEMOTAXIS SENSOR HISTIDINE KINASE-RELATED"/>
    <property type="match status" value="1"/>
</dbReference>
<dbReference type="EMBL" id="RQHV01000043">
    <property type="protein sequence ID" value="TGN10605.1"/>
    <property type="molecule type" value="Genomic_DNA"/>
</dbReference>
<dbReference type="Gene3D" id="2.30.30.40">
    <property type="entry name" value="SH3 Domains"/>
    <property type="match status" value="1"/>
</dbReference>
<evidence type="ECO:0000313" key="2">
    <source>
        <dbReference type="EMBL" id="TGN10605.1"/>
    </source>
</evidence>
<dbReference type="SUPFAM" id="SSF50341">
    <property type="entry name" value="CheW-like"/>
    <property type="match status" value="1"/>
</dbReference>
<feature type="domain" description="CheW-like" evidence="1">
    <location>
        <begin position="2"/>
        <end position="142"/>
    </location>
</feature>
<dbReference type="RefSeq" id="WP_135764249.1">
    <property type="nucleotide sequence ID" value="NZ_RQHV01000043.1"/>
</dbReference>
<evidence type="ECO:0000259" key="1">
    <source>
        <dbReference type="PROSITE" id="PS50851"/>
    </source>
</evidence>
<organism evidence="2 3">
    <name type="scientific">Leptospira ilyithenensis</name>
    <dbReference type="NCBI Taxonomy" id="2484901"/>
    <lineage>
        <taxon>Bacteria</taxon>
        <taxon>Pseudomonadati</taxon>
        <taxon>Spirochaetota</taxon>
        <taxon>Spirochaetia</taxon>
        <taxon>Leptospirales</taxon>
        <taxon>Leptospiraceae</taxon>
        <taxon>Leptospira</taxon>
    </lineage>
</organism>
<dbReference type="AlphaFoldDB" id="A0A4R9LPA7"/>
<dbReference type="PROSITE" id="PS50851">
    <property type="entry name" value="CHEW"/>
    <property type="match status" value="1"/>
</dbReference>
<dbReference type="OrthoDB" id="9794382at2"/>
<keyword evidence="3" id="KW-1185">Reference proteome</keyword>
<comment type="caution">
    <text evidence="2">The sequence shown here is derived from an EMBL/GenBank/DDBJ whole genome shotgun (WGS) entry which is preliminary data.</text>
</comment>
<dbReference type="InterPro" id="IPR002545">
    <property type="entry name" value="CheW-lke_dom"/>
</dbReference>
<dbReference type="PANTHER" id="PTHR22617:SF23">
    <property type="entry name" value="CHEMOTAXIS PROTEIN CHEW"/>
    <property type="match status" value="1"/>
</dbReference>
<name>A0A4R9LPA7_9LEPT</name>
<gene>
    <name evidence="2" type="ORF">EHS11_08690</name>
</gene>
<reference evidence="2" key="1">
    <citation type="journal article" date="2019" name="PLoS Negl. Trop. Dis.">
        <title>Revisiting the worldwide diversity of Leptospira species in the environment.</title>
        <authorList>
            <person name="Vincent A.T."/>
            <person name="Schiettekatte O."/>
            <person name="Bourhy P."/>
            <person name="Veyrier F.J."/>
            <person name="Picardeau M."/>
        </authorList>
    </citation>
    <scope>NUCLEOTIDE SEQUENCE [LARGE SCALE GENOMIC DNA]</scope>
    <source>
        <strain evidence="2">201400974</strain>
    </source>
</reference>
<dbReference type="GO" id="GO:0007165">
    <property type="term" value="P:signal transduction"/>
    <property type="evidence" value="ECO:0007669"/>
    <property type="project" value="InterPro"/>
</dbReference>
<dbReference type="GO" id="GO:0005829">
    <property type="term" value="C:cytosol"/>
    <property type="evidence" value="ECO:0007669"/>
    <property type="project" value="TreeGrafter"/>
</dbReference>
<evidence type="ECO:0000313" key="3">
    <source>
        <dbReference type="Proteomes" id="UP000298264"/>
    </source>
</evidence>
<dbReference type="Gene3D" id="2.40.50.180">
    <property type="entry name" value="CheA-289, Domain 4"/>
    <property type="match status" value="1"/>
</dbReference>